<dbReference type="Proteomes" id="UP001568894">
    <property type="component" value="Unassembled WGS sequence"/>
</dbReference>
<dbReference type="EMBL" id="JASMRN010000001">
    <property type="protein sequence ID" value="MEZ7513729.1"/>
    <property type="molecule type" value="Genomic_DNA"/>
</dbReference>
<keyword evidence="3" id="KW-1185">Reference proteome</keyword>
<reference evidence="2 3" key="1">
    <citation type="submission" date="2023-05" db="EMBL/GenBank/DDBJ databases">
        <title>Adaptations of aquatic viruses from atmosphere-close ecosystems of the Central Arctic Ocean.</title>
        <authorList>
            <person name="Rahlff J."/>
            <person name="Holmfeldt K."/>
        </authorList>
    </citation>
    <scope>NUCLEOTIDE SEQUENCE [LARGE SCALE GENOMIC DNA]</scope>
    <source>
        <strain evidence="2 3">Arc14</strain>
    </source>
</reference>
<feature type="domain" description="Alpha-L-arabinofuranosidase B catalytic" evidence="1">
    <location>
        <begin position="45"/>
        <end position="115"/>
    </location>
</feature>
<evidence type="ECO:0000259" key="1">
    <source>
        <dbReference type="Pfam" id="PF09206"/>
    </source>
</evidence>
<gene>
    <name evidence="2" type="ORF">QO192_00390</name>
</gene>
<organism evidence="2 3">
    <name type="scientific">Flavobacterium frigidarium</name>
    <dbReference type="NCBI Taxonomy" id="99286"/>
    <lineage>
        <taxon>Bacteria</taxon>
        <taxon>Pseudomonadati</taxon>
        <taxon>Bacteroidota</taxon>
        <taxon>Flavobacteriia</taxon>
        <taxon>Flavobacteriales</taxon>
        <taxon>Flavobacteriaceae</taxon>
        <taxon>Flavobacterium</taxon>
    </lineage>
</organism>
<dbReference type="Gene3D" id="2.60.120.200">
    <property type="match status" value="1"/>
</dbReference>
<accession>A0ABV4K7W7</accession>
<name>A0ABV4K7W7_9FLAO</name>
<evidence type="ECO:0000313" key="2">
    <source>
        <dbReference type="EMBL" id="MEZ7513729.1"/>
    </source>
</evidence>
<dbReference type="Pfam" id="PF09206">
    <property type="entry name" value="ArabFuran-catal"/>
    <property type="match status" value="1"/>
</dbReference>
<proteinExistence type="predicted"/>
<dbReference type="RefSeq" id="WP_371567162.1">
    <property type="nucleotide sequence ID" value="NZ_JASMRN010000001.1"/>
</dbReference>
<evidence type="ECO:0000313" key="3">
    <source>
        <dbReference type="Proteomes" id="UP001568894"/>
    </source>
</evidence>
<protein>
    <submittedName>
        <fullName evidence="2">Arabinofuranosidase catalytic domain-containing protein</fullName>
    </submittedName>
</protein>
<comment type="caution">
    <text evidence="2">The sequence shown here is derived from an EMBL/GenBank/DDBJ whole genome shotgun (WGS) entry which is preliminary data.</text>
</comment>
<sequence length="302" mass="34614">MKKELIYLFVFFTISGYSQIGNYNFFPSLQPQHILDEKLTNISFAYSMRVLESDYKGSLVRLRRASDNEEMDFGWASNDIVDVAAVNTWRGTSLVYIVTWYDQSKSGRNATQIEPNRQPQFFPDLKMPYFKGDGDDDHLTVEKGEINFVTNDGREGTIIATMLPTNKLQHSFGVLTGDNRWSSHVNWGDQDNTLYFDPGICCNGTRSSPNRGVVNAWDIYSFIRTETNVIARTNLTERFNGLHTTGKCTVKDKFAIGWATGNQSDKHATTSYNEFIMYKMDIAMIQIQEMEKNAKTFWNIKP</sequence>
<dbReference type="InterPro" id="IPR015289">
    <property type="entry name" value="A-L-arabinofuranosidase_B_cat"/>
</dbReference>